<comment type="caution">
    <text evidence="2">The sequence shown here is derived from an EMBL/GenBank/DDBJ whole genome shotgun (WGS) entry which is preliminary data.</text>
</comment>
<dbReference type="PANTHER" id="PTHR18966">
    <property type="entry name" value="IONOTROPIC GLUTAMATE RECEPTOR"/>
    <property type="match status" value="1"/>
</dbReference>
<keyword evidence="1" id="KW-1133">Transmembrane helix</keyword>
<proteinExistence type="predicted"/>
<evidence type="ECO:0000313" key="2">
    <source>
        <dbReference type="EMBL" id="GJT97949.1"/>
    </source>
</evidence>
<dbReference type="Proteomes" id="UP001151760">
    <property type="component" value="Unassembled WGS sequence"/>
</dbReference>
<reference evidence="2" key="1">
    <citation type="journal article" date="2022" name="Int. J. Mol. Sci.">
        <title>Draft Genome of Tanacetum Coccineum: Genomic Comparison of Closely Related Tanacetum-Family Plants.</title>
        <authorList>
            <person name="Yamashiro T."/>
            <person name="Shiraishi A."/>
            <person name="Nakayama K."/>
            <person name="Satake H."/>
        </authorList>
    </citation>
    <scope>NUCLEOTIDE SEQUENCE</scope>
</reference>
<organism evidence="2 3">
    <name type="scientific">Tanacetum coccineum</name>
    <dbReference type="NCBI Taxonomy" id="301880"/>
    <lineage>
        <taxon>Eukaryota</taxon>
        <taxon>Viridiplantae</taxon>
        <taxon>Streptophyta</taxon>
        <taxon>Embryophyta</taxon>
        <taxon>Tracheophyta</taxon>
        <taxon>Spermatophyta</taxon>
        <taxon>Magnoliopsida</taxon>
        <taxon>eudicotyledons</taxon>
        <taxon>Gunneridae</taxon>
        <taxon>Pentapetalae</taxon>
        <taxon>asterids</taxon>
        <taxon>campanulids</taxon>
        <taxon>Asterales</taxon>
        <taxon>Asteraceae</taxon>
        <taxon>Asteroideae</taxon>
        <taxon>Anthemideae</taxon>
        <taxon>Anthemidinae</taxon>
        <taxon>Tanacetum</taxon>
    </lineage>
</organism>
<dbReference type="InterPro" id="IPR015683">
    <property type="entry name" value="Ionotropic_Glu_rcpt"/>
</dbReference>
<keyword evidence="3" id="KW-1185">Reference proteome</keyword>
<accession>A0ABQ5IE54</accession>
<keyword evidence="1" id="KW-0472">Membrane</keyword>
<evidence type="ECO:0000313" key="3">
    <source>
        <dbReference type="Proteomes" id="UP001151760"/>
    </source>
</evidence>
<protein>
    <submittedName>
        <fullName evidence="2">Uncharacterized protein</fullName>
    </submittedName>
</protein>
<keyword evidence="1" id="KW-0812">Transmembrane</keyword>
<gene>
    <name evidence="2" type="ORF">Tco_1093467</name>
</gene>
<evidence type="ECO:0000256" key="1">
    <source>
        <dbReference type="SAM" id="Phobius"/>
    </source>
</evidence>
<name>A0ABQ5IE54_9ASTR</name>
<sequence>MIILNLQTVLRTNVNYNLLAFPIGSPLVPEISRQIAKLCEDGRDFNLLEDKWLNPQSNDYAPSQKVLNFEGLRGLFLISGASMAAALFLYMLYYIHGKGHFTYAMTALTC</sequence>
<reference evidence="2" key="2">
    <citation type="submission" date="2022-01" db="EMBL/GenBank/DDBJ databases">
        <authorList>
            <person name="Yamashiro T."/>
            <person name="Shiraishi A."/>
            <person name="Satake H."/>
            <person name="Nakayama K."/>
        </authorList>
    </citation>
    <scope>NUCLEOTIDE SEQUENCE</scope>
</reference>
<dbReference type="EMBL" id="BQNB010020629">
    <property type="protein sequence ID" value="GJT97949.1"/>
    <property type="molecule type" value="Genomic_DNA"/>
</dbReference>
<feature type="transmembrane region" description="Helical" evidence="1">
    <location>
        <begin position="75"/>
        <end position="95"/>
    </location>
</feature>